<dbReference type="InterPro" id="IPR036390">
    <property type="entry name" value="WH_DNA-bd_sf"/>
</dbReference>
<dbReference type="SUPFAM" id="SSF53067">
    <property type="entry name" value="Actin-like ATPase domain"/>
    <property type="match status" value="1"/>
</dbReference>
<dbReference type="InterPro" id="IPR011991">
    <property type="entry name" value="ArsR-like_HTH"/>
</dbReference>
<dbReference type="PROSITE" id="PS01125">
    <property type="entry name" value="ROK"/>
    <property type="match status" value="1"/>
</dbReference>
<reference evidence="3" key="1">
    <citation type="journal article" date="2013" name="Proc. Natl. Acad. Sci. U.S.A.">
        <title>Mapping gene clusters within arrayed metagenomic libraries to expand the structural diversity of biomedically relevant natural products.</title>
        <authorList>
            <person name="Owen J.G."/>
            <person name="Reddy B.V."/>
            <person name="Ternei M.A."/>
            <person name="Charlop-Powers Z."/>
            <person name="Calle P.Y."/>
            <person name="Kim J.H."/>
            <person name="Brady S.F."/>
        </authorList>
    </citation>
    <scope>NUCLEOTIDE SEQUENCE</scope>
</reference>
<dbReference type="GO" id="GO:0016301">
    <property type="term" value="F:kinase activity"/>
    <property type="evidence" value="ECO:0007669"/>
    <property type="project" value="UniProtKB-KW"/>
</dbReference>
<dbReference type="InterPro" id="IPR036388">
    <property type="entry name" value="WH-like_DNA-bd_sf"/>
</dbReference>
<protein>
    <submittedName>
        <fullName evidence="3">COG1940: Transcriptional regulator/sugar kinase</fullName>
    </submittedName>
</protein>
<feature type="region of interest" description="Disordered" evidence="2">
    <location>
        <begin position="1"/>
        <end position="68"/>
    </location>
</feature>
<proteinExistence type="inferred from homology"/>
<dbReference type="Pfam" id="PF00480">
    <property type="entry name" value="ROK"/>
    <property type="match status" value="1"/>
</dbReference>
<feature type="compositionally biased region" description="Basic and acidic residues" evidence="2">
    <location>
        <begin position="1"/>
        <end position="10"/>
    </location>
</feature>
<dbReference type="InterPro" id="IPR043129">
    <property type="entry name" value="ATPase_NBD"/>
</dbReference>
<dbReference type="EMBL" id="KF264555">
    <property type="protein sequence ID" value="AGS49807.1"/>
    <property type="molecule type" value="Genomic_DNA"/>
</dbReference>
<name>S5UCZ9_9BACT</name>
<evidence type="ECO:0000313" key="3">
    <source>
        <dbReference type="EMBL" id="AGS49807.1"/>
    </source>
</evidence>
<accession>S5UCZ9</accession>
<feature type="compositionally biased region" description="Low complexity" evidence="2">
    <location>
        <begin position="15"/>
        <end position="24"/>
    </location>
</feature>
<keyword evidence="3" id="KW-0808">Transferase</keyword>
<feature type="compositionally biased region" description="Gly residues" evidence="2">
    <location>
        <begin position="54"/>
        <end position="68"/>
    </location>
</feature>
<dbReference type="Gene3D" id="1.10.10.10">
    <property type="entry name" value="Winged helix-like DNA-binding domain superfamily/Winged helix DNA-binding domain"/>
    <property type="match status" value="1"/>
</dbReference>
<dbReference type="InterPro" id="IPR000600">
    <property type="entry name" value="ROK"/>
</dbReference>
<comment type="similarity">
    <text evidence="1">Belongs to the ROK (NagC/XylR) family.</text>
</comment>
<dbReference type="PANTHER" id="PTHR18964">
    <property type="entry name" value="ROK (REPRESSOR, ORF, KINASE) FAMILY"/>
    <property type="match status" value="1"/>
</dbReference>
<dbReference type="SUPFAM" id="SSF46785">
    <property type="entry name" value="Winged helix' DNA-binding domain"/>
    <property type="match status" value="1"/>
</dbReference>
<sequence length="467" mass="47124">MHIGEHRDPHPVTMAGVRRGVAAVRRQRSGSRSGRELVGPGTVQPDPRVVEGPPGAGGRGGGPGGPGGPICFTGEVEGAVPIAGAASPGQLLQLLRDGRPRTRAALAVETGLARSTVRSRLDALLDAGLVNDGGNGASTGGRPAGRFVFNARARAVLAADVGATHATVAVTDLTGVPIARDRLDLDIAEGPDVVLGLLAAAWRRLLRRAGLESVRLAGVGIGLPGPVEHSTGRPNNPPIMPSWDGYDVPARVAAELDAPVLVDNEVNLMALGEHATCFPEVEHLIVVKVATGIGSGFISNGVLHRGAVGAAGDLGHILAPHGGDAPCRCGNTGCLEAVASGPAIAAALRARGIEARTSADVVGLVRSGSLEAGQATRQAGRDIGEVLAACVSMFNPSLIVVGGSVALAGEMLLAGVREAIYRRSLPLATQNLRIVVSQAGADAGVLGAAAMVVQHALAPAVLDQQLA</sequence>
<dbReference type="InterPro" id="IPR049874">
    <property type="entry name" value="ROK_cs"/>
</dbReference>
<dbReference type="Pfam" id="PF13412">
    <property type="entry name" value="HTH_24"/>
    <property type="match status" value="1"/>
</dbReference>
<dbReference type="Gene3D" id="3.30.420.40">
    <property type="match status" value="2"/>
</dbReference>
<evidence type="ECO:0000256" key="2">
    <source>
        <dbReference type="SAM" id="MobiDB-lite"/>
    </source>
</evidence>
<dbReference type="PANTHER" id="PTHR18964:SF173">
    <property type="entry name" value="GLUCOKINASE"/>
    <property type="match status" value="1"/>
</dbReference>
<organism evidence="3">
    <name type="scientific">uncultured bacterium esnapd16.1</name>
    <dbReference type="NCBI Taxonomy" id="1366596"/>
    <lineage>
        <taxon>Bacteria</taxon>
        <taxon>environmental samples</taxon>
    </lineage>
</organism>
<dbReference type="CDD" id="cd00090">
    <property type="entry name" value="HTH_ARSR"/>
    <property type="match status" value="1"/>
</dbReference>
<evidence type="ECO:0000256" key="1">
    <source>
        <dbReference type="ARBA" id="ARBA00006479"/>
    </source>
</evidence>
<keyword evidence="3" id="KW-0418">Kinase</keyword>
<dbReference type="AlphaFoldDB" id="S5UCZ9"/>